<dbReference type="Proteomes" id="UP000277811">
    <property type="component" value="Unassembled WGS sequence"/>
</dbReference>
<dbReference type="Pfam" id="PF00072">
    <property type="entry name" value="Response_reg"/>
    <property type="match status" value="1"/>
</dbReference>
<dbReference type="PROSITE" id="PS50110">
    <property type="entry name" value="RESPONSE_REGULATORY"/>
    <property type="match status" value="1"/>
</dbReference>
<dbReference type="Pfam" id="PF13614">
    <property type="entry name" value="AAA_31"/>
    <property type="match status" value="1"/>
</dbReference>
<dbReference type="SUPFAM" id="SSF52540">
    <property type="entry name" value="P-loop containing nucleoside triphosphate hydrolases"/>
    <property type="match status" value="1"/>
</dbReference>
<keyword evidence="1" id="KW-0597">Phosphoprotein</keyword>
<name>A0A498REI6_9FIRM</name>
<evidence type="ECO:0000256" key="1">
    <source>
        <dbReference type="PROSITE-ProRule" id="PRU00169"/>
    </source>
</evidence>
<dbReference type="OrthoDB" id="9794577at2"/>
<sequence length="401" mass="43740">MADKIKILIADDVALTRENIVKLMQFHDKIMVAGQAGTAEEAIAQARETEPDVILMDINMPGMDGITATEILATEMPNISIIMMSVQGEQEYLRRAMMAGAKNYLIKPFTGDELLQAIQLVYQNEQKRKKVLEPQSVSRQGEIITVCSSKGGVGKTTIATNLAVALAGKTGASVGVVDADLQFGDVALFLNILPLATIADLVKDVDNLEPQLMERYMTAYSDQVKVLPAPLRPEQAETITGSHLTAILTVMKGRFDYVVVDTPPVFNEVMLSVLDESDHILVVSALDLPTTKNVKLCLEILESLDYAGDKLKLVLNRANSEGGMEIWEVEESLHCKFAATVPSDGKIVMSAVNRGVPFVIGHPEAPVSQSIYQLLKIVTGGEWKGQEETKGMVNKIKRLFA</sequence>
<dbReference type="InterPro" id="IPR001789">
    <property type="entry name" value="Sig_transdc_resp-reg_receiver"/>
</dbReference>
<dbReference type="PANTHER" id="PTHR43384:SF13">
    <property type="entry name" value="SLR0110 PROTEIN"/>
    <property type="match status" value="1"/>
</dbReference>
<protein>
    <recommendedName>
        <fullName evidence="2">Response regulatory domain-containing protein</fullName>
    </recommendedName>
</protein>
<dbReference type="Gene3D" id="3.40.50.300">
    <property type="entry name" value="P-loop containing nucleotide triphosphate hydrolases"/>
    <property type="match status" value="1"/>
</dbReference>
<dbReference type="EMBL" id="UPPP01000134">
    <property type="protein sequence ID" value="VBB09901.1"/>
    <property type="molecule type" value="Genomic_DNA"/>
</dbReference>
<dbReference type="CDD" id="cd17535">
    <property type="entry name" value="REC_NarL-like"/>
    <property type="match status" value="1"/>
</dbReference>
<dbReference type="SMART" id="SM00448">
    <property type="entry name" value="REC"/>
    <property type="match status" value="1"/>
</dbReference>
<dbReference type="InterPro" id="IPR025669">
    <property type="entry name" value="AAA_dom"/>
</dbReference>
<proteinExistence type="predicted"/>
<dbReference type="GO" id="GO:0016887">
    <property type="term" value="F:ATP hydrolysis activity"/>
    <property type="evidence" value="ECO:0007669"/>
    <property type="project" value="TreeGrafter"/>
</dbReference>
<dbReference type="GO" id="GO:0000160">
    <property type="term" value="P:phosphorelay signal transduction system"/>
    <property type="evidence" value="ECO:0007669"/>
    <property type="project" value="InterPro"/>
</dbReference>
<evidence type="ECO:0000313" key="4">
    <source>
        <dbReference type="Proteomes" id="UP000277811"/>
    </source>
</evidence>
<dbReference type="SUPFAM" id="SSF52172">
    <property type="entry name" value="CheY-like"/>
    <property type="match status" value="1"/>
</dbReference>
<organism evidence="3 4">
    <name type="scientific">Lucifera butyrica</name>
    <dbReference type="NCBI Taxonomy" id="1351585"/>
    <lineage>
        <taxon>Bacteria</taxon>
        <taxon>Bacillati</taxon>
        <taxon>Bacillota</taxon>
        <taxon>Negativicutes</taxon>
        <taxon>Veillonellales</taxon>
        <taxon>Veillonellaceae</taxon>
        <taxon>Lucifera</taxon>
    </lineage>
</organism>
<accession>A0A498REI6</accession>
<feature type="modified residue" description="4-aspartylphosphate" evidence="1">
    <location>
        <position position="57"/>
    </location>
</feature>
<dbReference type="InterPro" id="IPR027417">
    <property type="entry name" value="P-loop_NTPase"/>
</dbReference>
<dbReference type="Gene3D" id="3.40.50.2300">
    <property type="match status" value="1"/>
</dbReference>
<gene>
    <name evidence="3" type="ORF">LUCI_5199</name>
</gene>
<dbReference type="PANTHER" id="PTHR43384">
    <property type="entry name" value="SEPTUM SITE-DETERMINING PROTEIN MIND HOMOLOG, CHLOROPLASTIC-RELATED"/>
    <property type="match status" value="1"/>
</dbReference>
<keyword evidence="4" id="KW-1185">Reference proteome</keyword>
<dbReference type="GO" id="GO:0009898">
    <property type="term" value="C:cytoplasmic side of plasma membrane"/>
    <property type="evidence" value="ECO:0007669"/>
    <property type="project" value="TreeGrafter"/>
</dbReference>
<dbReference type="RefSeq" id="WP_122630745.1">
    <property type="nucleotide sequence ID" value="NZ_UPPP01000134.1"/>
</dbReference>
<dbReference type="InterPro" id="IPR011006">
    <property type="entry name" value="CheY-like_superfamily"/>
</dbReference>
<reference evidence="3 4" key="1">
    <citation type="submission" date="2018-06" db="EMBL/GenBank/DDBJ databases">
        <authorList>
            <person name="Strepis N."/>
        </authorList>
    </citation>
    <scope>NUCLEOTIDE SEQUENCE [LARGE SCALE GENOMIC DNA]</scope>
    <source>
        <strain evidence="3">LUCI</strain>
    </source>
</reference>
<dbReference type="InterPro" id="IPR050625">
    <property type="entry name" value="ParA/MinD_ATPase"/>
</dbReference>
<dbReference type="InterPro" id="IPR058245">
    <property type="entry name" value="NreC/VraR/RcsB-like_REC"/>
</dbReference>
<evidence type="ECO:0000313" key="3">
    <source>
        <dbReference type="EMBL" id="VBB09901.1"/>
    </source>
</evidence>
<evidence type="ECO:0000259" key="2">
    <source>
        <dbReference type="PROSITE" id="PS50110"/>
    </source>
</evidence>
<feature type="domain" description="Response regulatory" evidence="2">
    <location>
        <begin position="6"/>
        <end position="122"/>
    </location>
</feature>
<dbReference type="AlphaFoldDB" id="A0A498REI6"/>
<dbReference type="GO" id="GO:0005524">
    <property type="term" value="F:ATP binding"/>
    <property type="evidence" value="ECO:0007669"/>
    <property type="project" value="TreeGrafter"/>
</dbReference>
<dbReference type="GO" id="GO:0051782">
    <property type="term" value="P:negative regulation of cell division"/>
    <property type="evidence" value="ECO:0007669"/>
    <property type="project" value="TreeGrafter"/>
</dbReference>
<dbReference type="GO" id="GO:0005829">
    <property type="term" value="C:cytosol"/>
    <property type="evidence" value="ECO:0007669"/>
    <property type="project" value="TreeGrafter"/>
</dbReference>